<evidence type="ECO:0000256" key="2">
    <source>
        <dbReference type="ARBA" id="ARBA00023125"/>
    </source>
</evidence>
<proteinExistence type="predicted"/>
<dbReference type="SUPFAM" id="SSF55781">
    <property type="entry name" value="GAF domain-like"/>
    <property type="match status" value="1"/>
</dbReference>
<dbReference type="PANTHER" id="PTHR30136:SF35">
    <property type="entry name" value="HTH-TYPE TRANSCRIPTIONAL REGULATOR RV1719"/>
    <property type="match status" value="1"/>
</dbReference>
<feature type="domain" description="IclR-ED" evidence="4">
    <location>
        <begin position="70"/>
        <end position="252"/>
    </location>
</feature>
<gene>
    <name evidence="5" type="ORF">NDI79_15100</name>
</gene>
<dbReference type="PROSITE" id="PS51078">
    <property type="entry name" value="ICLR_ED"/>
    <property type="match status" value="1"/>
</dbReference>
<dbReference type="Gene3D" id="3.30.450.40">
    <property type="match status" value="1"/>
</dbReference>
<evidence type="ECO:0000256" key="3">
    <source>
        <dbReference type="ARBA" id="ARBA00023163"/>
    </source>
</evidence>
<dbReference type="InterPro" id="IPR036388">
    <property type="entry name" value="WH-like_DNA-bd_sf"/>
</dbReference>
<dbReference type="InterPro" id="IPR050707">
    <property type="entry name" value="HTH_MetabolicPath_Reg"/>
</dbReference>
<dbReference type="PANTHER" id="PTHR30136">
    <property type="entry name" value="HELIX-TURN-HELIX TRANSCRIPTIONAL REGULATOR, ICLR FAMILY"/>
    <property type="match status" value="1"/>
</dbReference>
<evidence type="ECO:0000256" key="1">
    <source>
        <dbReference type="ARBA" id="ARBA00023015"/>
    </source>
</evidence>
<dbReference type="SUPFAM" id="SSF46785">
    <property type="entry name" value="Winged helix' DNA-binding domain"/>
    <property type="match status" value="1"/>
</dbReference>
<dbReference type="Pfam" id="PF09339">
    <property type="entry name" value="HTH_IclR"/>
    <property type="match status" value="1"/>
</dbReference>
<evidence type="ECO:0000313" key="6">
    <source>
        <dbReference type="Proteomes" id="UP001254813"/>
    </source>
</evidence>
<organism evidence="5 6">
    <name type="scientific">Halogeometricum luteum</name>
    <dbReference type="NCBI Taxonomy" id="2950537"/>
    <lineage>
        <taxon>Archaea</taxon>
        <taxon>Methanobacteriati</taxon>
        <taxon>Methanobacteriota</taxon>
        <taxon>Stenosarchaea group</taxon>
        <taxon>Halobacteria</taxon>
        <taxon>Halobacteriales</taxon>
        <taxon>Haloferacaceae</taxon>
        <taxon>Halogeometricum</taxon>
    </lineage>
</organism>
<dbReference type="InterPro" id="IPR014757">
    <property type="entry name" value="Tscrpt_reg_IclR_C"/>
</dbReference>
<dbReference type="Gene3D" id="1.10.10.10">
    <property type="entry name" value="Winged helix-like DNA-binding domain superfamily/Winged helix DNA-binding domain"/>
    <property type="match status" value="1"/>
</dbReference>
<evidence type="ECO:0000259" key="4">
    <source>
        <dbReference type="PROSITE" id="PS51078"/>
    </source>
</evidence>
<dbReference type="InterPro" id="IPR036390">
    <property type="entry name" value="WH_DNA-bd_sf"/>
</dbReference>
<sequence length="252" mass="27810">MKDESTGRILKTSRTSLRVFELVLERDGLTLADLDRLVDKPKSTLHSHLQTLLDGRYLVREGDRYRVSFRVALFGDVVADRFPDYDRIRAAVEGLAEETGEEANFTVLEHGRLLFAHGAAGDSAAAEKDANFRTDYHLQNTAAGRAILAEMDGDRVERILDRWPVSEESEGTVTDRDRFFESLDETSDRGYGVFDDESALGLVAVGVPVHRNGGILGGLSVGGPKYRIDSDRLHGELADTLVEAAAALERSF</sequence>
<evidence type="ECO:0000313" key="5">
    <source>
        <dbReference type="EMBL" id="MDS0295498.1"/>
    </source>
</evidence>
<keyword evidence="2" id="KW-0238">DNA-binding</keyword>
<comment type="caution">
    <text evidence="5">The sequence shown here is derived from an EMBL/GenBank/DDBJ whole genome shotgun (WGS) entry which is preliminary data.</text>
</comment>
<reference evidence="5 6" key="1">
    <citation type="submission" date="2022-06" db="EMBL/GenBank/DDBJ databases">
        <title>Halogeometricum sp. a new haloarchaeum isolate from saline soil.</title>
        <authorList>
            <person name="Strakova D."/>
            <person name="Galisteo C."/>
            <person name="Sanchez-Porro C."/>
            <person name="Ventosa A."/>
        </authorList>
    </citation>
    <scope>NUCLEOTIDE SEQUENCE [LARGE SCALE GENOMIC DNA]</scope>
    <source>
        <strain evidence="6">S3BR25-2</strain>
    </source>
</reference>
<keyword evidence="1" id="KW-0805">Transcription regulation</keyword>
<keyword evidence="3" id="KW-0804">Transcription</keyword>
<dbReference type="InterPro" id="IPR005471">
    <property type="entry name" value="Tscrpt_reg_IclR_N"/>
</dbReference>
<dbReference type="Pfam" id="PF01614">
    <property type="entry name" value="IclR_C"/>
    <property type="match status" value="1"/>
</dbReference>
<dbReference type="RefSeq" id="WP_310929421.1">
    <property type="nucleotide sequence ID" value="NZ_JAMQOQ010000004.1"/>
</dbReference>
<protein>
    <submittedName>
        <fullName evidence="5">IclR family transcriptional regulator</fullName>
    </submittedName>
</protein>
<dbReference type="Proteomes" id="UP001254813">
    <property type="component" value="Unassembled WGS sequence"/>
</dbReference>
<dbReference type="InterPro" id="IPR029016">
    <property type="entry name" value="GAF-like_dom_sf"/>
</dbReference>
<dbReference type="CDD" id="cd00090">
    <property type="entry name" value="HTH_ARSR"/>
    <property type="match status" value="1"/>
</dbReference>
<name>A0ABU2G5C9_9EURY</name>
<keyword evidence="6" id="KW-1185">Reference proteome</keyword>
<dbReference type="InterPro" id="IPR011991">
    <property type="entry name" value="ArsR-like_HTH"/>
</dbReference>
<accession>A0ABU2G5C9</accession>
<dbReference type="EMBL" id="JAMQOQ010000004">
    <property type="protein sequence ID" value="MDS0295498.1"/>
    <property type="molecule type" value="Genomic_DNA"/>
</dbReference>